<dbReference type="InterPro" id="IPR027474">
    <property type="entry name" value="L-asparaginase_N"/>
</dbReference>
<keyword evidence="12" id="KW-1185">Reference proteome</keyword>
<feature type="domain" description="L-asparaginase N-terminal" evidence="9">
    <location>
        <begin position="32"/>
        <end position="224"/>
    </location>
</feature>
<dbReference type="InterPro" id="IPR006034">
    <property type="entry name" value="Asparaginase/glutaminase-like"/>
</dbReference>
<organism evidence="11 12">
    <name type="scientific">Pistricoccus aurantiacus</name>
    <dbReference type="NCBI Taxonomy" id="1883414"/>
    <lineage>
        <taxon>Bacteria</taxon>
        <taxon>Pseudomonadati</taxon>
        <taxon>Pseudomonadota</taxon>
        <taxon>Gammaproteobacteria</taxon>
        <taxon>Oceanospirillales</taxon>
        <taxon>Halomonadaceae</taxon>
        <taxon>Pistricoccus</taxon>
    </lineage>
</organism>
<dbReference type="Proteomes" id="UP000321272">
    <property type="component" value="Chromosome"/>
</dbReference>
<dbReference type="InterPro" id="IPR027475">
    <property type="entry name" value="Asparaginase/glutaminase_AS2"/>
</dbReference>
<feature type="active site" evidence="5">
    <location>
        <position position="40"/>
    </location>
</feature>
<dbReference type="NCBIfam" id="TIGR00520">
    <property type="entry name" value="asnASE_II"/>
    <property type="match status" value="1"/>
</dbReference>
<feature type="binding site" evidence="4">
    <location>
        <begin position="119"/>
        <end position="120"/>
    </location>
    <ligand>
        <name>substrate</name>
    </ligand>
</feature>
<feature type="active site" evidence="6">
    <location>
        <position position="119"/>
    </location>
</feature>
<dbReference type="CDD" id="cd08964">
    <property type="entry name" value="L-asparaginase_II"/>
    <property type="match status" value="1"/>
</dbReference>
<accession>A0A5B8SRS9</accession>
<name>A0A5B8SRS9_9GAMM</name>
<dbReference type="PRINTS" id="PR00139">
    <property type="entry name" value="ASNGLNASE"/>
</dbReference>
<dbReference type="InterPro" id="IPR004550">
    <property type="entry name" value="AsnASE_II"/>
</dbReference>
<dbReference type="PROSITE" id="PS51732">
    <property type="entry name" value="ASN_GLN_ASE_3"/>
    <property type="match status" value="1"/>
</dbReference>
<evidence type="ECO:0000256" key="8">
    <source>
        <dbReference type="SAM" id="SignalP"/>
    </source>
</evidence>
<reference evidence="11 12" key="1">
    <citation type="submission" date="2019-06" db="EMBL/GenBank/DDBJ databases">
        <title>Genome analyses of bacteria isolated from kimchi.</title>
        <authorList>
            <person name="Lee S."/>
            <person name="Ahn S."/>
            <person name="Roh S."/>
        </authorList>
    </citation>
    <scope>NUCLEOTIDE SEQUENCE [LARGE SCALE GENOMIC DNA]</scope>
    <source>
        <strain evidence="11 12">CBA4606</strain>
    </source>
</reference>
<dbReference type="PIRSF" id="PIRSF500176">
    <property type="entry name" value="L_ASNase"/>
    <property type="match status" value="1"/>
</dbReference>
<feature type="chain" id="PRO_5022919515" evidence="8">
    <location>
        <begin position="27"/>
        <end position="356"/>
    </location>
</feature>
<comment type="similarity">
    <text evidence="1 7">Belongs to the asparaginase 1 family.</text>
</comment>
<feature type="active site" description="O-isoaspartyl threonine intermediate" evidence="3">
    <location>
        <position position="40"/>
    </location>
</feature>
<dbReference type="Pfam" id="PF00710">
    <property type="entry name" value="Asparaginase"/>
    <property type="match status" value="1"/>
</dbReference>
<dbReference type="InterPro" id="IPR020827">
    <property type="entry name" value="Asparaginase/glutaminase_AS1"/>
</dbReference>
<keyword evidence="8" id="KW-0732">Signal</keyword>
<evidence type="ECO:0000256" key="2">
    <source>
        <dbReference type="ARBA" id="ARBA00022801"/>
    </source>
</evidence>
<dbReference type="InterPro" id="IPR040919">
    <property type="entry name" value="Asparaginase_C"/>
</dbReference>
<evidence type="ECO:0000256" key="6">
    <source>
        <dbReference type="PROSITE-ProRule" id="PRU10100"/>
    </source>
</evidence>
<feature type="signal peptide" evidence="8">
    <location>
        <begin position="1"/>
        <end position="26"/>
    </location>
</feature>
<evidence type="ECO:0000256" key="3">
    <source>
        <dbReference type="PIRSR" id="PIRSR001220-1"/>
    </source>
</evidence>
<dbReference type="GO" id="GO:0004067">
    <property type="term" value="F:asparaginase activity"/>
    <property type="evidence" value="ECO:0007669"/>
    <property type="project" value="UniProtKB-UniRule"/>
</dbReference>
<dbReference type="FunFam" id="3.40.50.1170:FF:000001">
    <property type="entry name" value="L-asparaginase 2"/>
    <property type="match status" value="1"/>
</dbReference>
<evidence type="ECO:0000256" key="5">
    <source>
        <dbReference type="PROSITE-ProRule" id="PRU10099"/>
    </source>
</evidence>
<dbReference type="OrthoDB" id="9788068at2"/>
<evidence type="ECO:0000256" key="4">
    <source>
        <dbReference type="PIRSR" id="PIRSR001220-2"/>
    </source>
</evidence>
<sequence>MNVSLFPRLALFTGCVALVLSIDALAADLPSIKIMATGGTIAGRGASATEAGYEASEVAVDELIQNVPEISDIADVSGEQVLQTSSQHITPEDWLTIGKAVNQAVADDGVDGVVITHGTDTMEETAYFLHLTVPSDKPVVLVGSMRPGTAMSADGAMNLFNAVALAGAPEARGKGVLLTLNETVFGARDVTKGNTTNPATFEARNAGPMGSVFFGEVNLYEAPIQAHTAESEFKIDELESLPQVDILYGYAGDSSHLVEAAVTSGAEGIVFAGVGNGNFHPEVEAALAKAREEEVAVVRSARVGSGHVTLDAEVDDEKYGFVVADDLSPQKARVLLTLALTETSEPARLQEIFFKY</sequence>
<dbReference type="KEGG" id="paur:FGL86_01105"/>
<dbReference type="InterPro" id="IPR036152">
    <property type="entry name" value="Asp/glu_Ase-like_sf"/>
</dbReference>
<dbReference type="GO" id="GO:0006528">
    <property type="term" value="P:asparagine metabolic process"/>
    <property type="evidence" value="ECO:0007669"/>
    <property type="project" value="InterPro"/>
</dbReference>
<evidence type="ECO:0000313" key="11">
    <source>
        <dbReference type="EMBL" id="QEA37803.1"/>
    </source>
</evidence>
<evidence type="ECO:0000259" key="9">
    <source>
        <dbReference type="Pfam" id="PF00710"/>
    </source>
</evidence>
<dbReference type="Gene3D" id="3.40.50.40">
    <property type="match status" value="1"/>
</dbReference>
<dbReference type="PROSITE" id="PS00917">
    <property type="entry name" value="ASN_GLN_ASE_2"/>
    <property type="match status" value="1"/>
</dbReference>
<evidence type="ECO:0000256" key="7">
    <source>
        <dbReference type="RuleBase" id="RU004456"/>
    </source>
</evidence>
<dbReference type="EC" id="3.5.1.1" evidence="11"/>
<dbReference type="PIRSF" id="PIRSF001220">
    <property type="entry name" value="L-ASNase_gatD"/>
    <property type="match status" value="1"/>
</dbReference>
<dbReference type="Pfam" id="PF17763">
    <property type="entry name" value="Asparaginase_C"/>
    <property type="match status" value="1"/>
</dbReference>
<keyword evidence="2 11" id="KW-0378">Hydrolase</keyword>
<feature type="binding site" evidence="4">
    <location>
        <position position="86"/>
    </location>
    <ligand>
        <name>substrate</name>
    </ligand>
</feature>
<evidence type="ECO:0000259" key="10">
    <source>
        <dbReference type="Pfam" id="PF17763"/>
    </source>
</evidence>
<dbReference type="PROSITE" id="PS00144">
    <property type="entry name" value="ASN_GLN_ASE_1"/>
    <property type="match status" value="1"/>
</dbReference>
<proteinExistence type="inferred from homology"/>
<dbReference type="SMART" id="SM00870">
    <property type="entry name" value="Asparaginase"/>
    <property type="match status" value="1"/>
</dbReference>
<dbReference type="InterPro" id="IPR037152">
    <property type="entry name" value="L-asparaginase_N_sf"/>
</dbReference>
<dbReference type="EMBL" id="CP042382">
    <property type="protein sequence ID" value="QEA37803.1"/>
    <property type="molecule type" value="Genomic_DNA"/>
</dbReference>
<dbReference type="RefSeq" id="WP_147182870.1">
    <property type="nucleotide sequence ID" value="NZ_CP042382.1"/>
</dbReference>
<evidence type="ECO:0000313" key="12">
    <source>
        <dbReference type="Proteomes" id="UP000321272"/>
    </source>
</evidence>
<evidence type="ECO:0000256" key="1">
    <source>
        <dbReference type="ARBA" id="ARBA00010518"/>
    </source>
</evidence>
<dbReference type="PANTHER" id="PTHR11707">
    <property type="entry name" value="L-ASPARAGINASE"/>
    <property type="match status" value="1"/>
</dbReference>
<dbReference type="Gene3D" id="3.40.50.1170">
    <property type="entry name" value="L-asparaginase, N-terminal domain"/>
    <property type="match status" value="1"/>
</dbReference>
<gene>
    <name evidence="11" type="ORF">FGL86_01105</name>
</gene>
<dbReference type="InterPro" id="IPR027473">
    <property type="entry name" value="L-asparaginase_C"/>
</dbReference>
<dbReference type="AlphaFoldDB" id="A0A5B8SRS9"/>
<feature type="domain" description="Asparaginase/glutaminase C-terminal" evidence="10">
    <location>
        <begin position="243"/>
        <end position="353"/>
    </location>
</feature>
<protein>
    <submittedName>
        <fullName evidence="11">Type II asparaginase</fullName>
        <ecNumber evidence="11">3.5.1.1</ecNumber>
    </submittedName>
</protein>
<dbReference type="SUPFAM" id="SSF53774">
    <property type="entry name" value="Glutaminase/Asparaginase"/>
    <property type="match status" value="1"/>
</dbReference>
<dbReference type="PANTHER" id="PTHR11707:SF28">
    <property type="entry name" value="60 KDA LYSOPHOSPHOLIPASE"/>
    <property type="match status" value="1"/>
</dbReference>